<comment type="caution">
    <text evidence="1">The sequence shown here is derived from an EMBL/GenBank/DDBJ whole genome shotgun (WGS) entry which is preliminary data.</text>
</comment>
<organism evidence="1 2">
    <name type="scientific">Embleya hyalina</name>
    <dbReference type="NCBI Taxonomy" id="516124"/>
    <lineage>
        <taxon>Bacteria</taxon>
        <taxon>Bacillati</taxon>
        <taxon>Actinomycetota</taxon>
        <taxon>Actinomycetes</taxon>
        <taxon>Kitasatosporales</taxon>
        <taxon>Streptomycetaceae</taxon>
        <taxon>Embleya</taxon>
    </lineage>
</organism>
<keyword evidence="2" id="KW-1185">Reference proteome</keyword>
<evidence type="ECO:0000313" key="1">
    <source>
        <dbReference type="EMBL" id="GCD99716.1"/>
    </source>
</evidence>
<accession>A0A401YYJ7</accession>
<dbReference type="EMBL" id="BIFH01000034">
    <property type="protein sequence ID" value="GCD99716.1"/>
    <property type="molecule type" value="Genomic_DNA"/>
</dbReference>
<evidence type="ECO:0000313" key="2">
    <source>
        <dbReference type="Proteomes" id="UP000286931"/>
    </source>
</evidence>
<sequence>MLNYAGDWIFPRAEAFKTERELSTHVLSVLEKWFHIEEQVPGFYRGREPVRIDAILVPRDPEPWFDEEPAFGVEFKRPVEDMNLGSYHAWAGQAVDYAHCEFGHHGRLQVFLCPSPMVGYLASERHMTELRQRRANLPAFTEQSELSISARLPAPGDVPEIVRARADKKRRDEQARLDTEDATARSLGFEDDVHRRQEERRFTALELMRLLGQLNVGELMPSRYYGWTLLRSGMPLWSQNRGVHRRFSLKPRTAARDR</sequence>
<protein>
    <submittedName>
        <fullName evidence="1">Uncharacterized protein</fullName>
    </submittedName>
</protein>
<gene>
    <name evidence="1" type="ORF">EHYA_07438</name>
</gene>
<dbReference type="AlphaFoldDB" id="A0A401YYJ7"/>
<dbReference type="Proteomes" id="UP000286931">
    <property type="component" value="Unassembled WGS sequence"/>
</dbReference>
<reference evidence="1 2" key="1">
    <citation type="submission" date="2018-12" db="EMBL/GenBank/DDBJ databases">
        <title>Draft genome sequence of Embleya hyalina NBRC 13850T.</title>
        <authorList>
            <person name="Komaki H."/>
            <person name="Hosoyama A."/>
            <person name="Kimura A."/>
            <person name="Ichikawa N."/>
            <person name="Tamura T."/>
        </authorList>
    </citation>
    <scope>NUCLEOTIDE SEQUENCE [LARGE SCALE GENOMIC DNA]</scope>
    <source>
        <strain evidence="1 2">NBRC 13850</strain>
    </source>
</reference>
<name>A0A401YYJ7_9ACTN</name>
<proteinExistence type="predicted"/>